<evidence type="ECO:0000313" key="3">
    <source>
        <dbReference type="EMBL" id="CAD8922352.1"/>
    </source>
</evidence>
<dbReference type="SUPFAM" id="SSF53300">
    <property type="entry name" value="vWA-like"/>
    <property type="match status" value="1"/>
</dbReference>
<evidence type="ECO:0000259" key="2">
    <source>
        <dbReference type="PROSITE" id="PS50234"/>
    </source>
</evidence>
<dbReference type="InterPro" id="IPR036465">
    <property type="entry name" value="vWFA_dom_sf"/>
</dbReference>
<name>A0A7S1GE54_9STRA</name>
<dbReference type="AlphaFoldDB" id="A0A7S1GE54"/>
<feature type="region of interest" description="Disordered" evidence="1">
    <location>
        <begin position="359"/>
        <end position="398"/>
    </location>
</feature>
<gene>
    <name evidence="3" type="ORF">BSP0115_LOCUS15615</name>
</gene>
<feature type="compositionally biased region" description="Low complexity" evidence="1">
    <location>
        <begin position="364"/>
        <end position="382"/>
    </location>
</feature>
<accession>A0A7S1GE54</accession>
<feature type="compositionally biased region" description="Basic residues" evidence="1">
    <location>
        <begin position="503"/>
        <end position="513"/>
    </location>
</feature>
<feature type="region of interest" description="Disordered" evidence="1">
    <location>
        <begin position="461"/>
        <end position="483"/>
    </location>
</feature>
<dbReference type="Gene3D" id="3.40.50.410">
    <property type="entry name" value="von Willebrand factor, type A domain"/>
    <property type="match status" value="1"/>
</dbReference>
<sequence length="634" mass="66190">MVAFYPELQPEKFAAEAKSEIIVLVDRSGSMRGAKMQSAKDTLRLLVSALPEGANFNIVSFGGRHESLFPGGSVPFTDGSKATALELIRRMDANMGGTNISRPLAEVFENVGVKGQARQVVLITDGQVRDTRTVIDIVKRAKRDSGARLFAFGIGGGVSHALVRGAAEAGGGSCEFVTDGERMQPKVMRMAARMLQPTLTNVRVDWGALSLVGAATPSTMPAIFSGDRALFFARLAHGSAGGDVTLYADTPDGPMHWVVAVDPRSSTTGTLVHTAYARSRISELEGKGLTPVSRAAVLELATTHNIACSEASFVAVEVRDDQSRRAALANKRPVMRPAMSAGVGMDVDDVDDGIRKSTTFGVRSRSSQSSSSSSSLSNSISSARFKKKSRDVAAPMPVRRIGMGAYQYDDVRERDAGARGGGRRGRGGGGGGGGGRGGRGGFGGSAGYVSGGRAGGFGGAPAARAMRPMPTSAGAAAPPPPPVAAMAERERFITPHMVEARSKPKPSARRTRARSPSDEDNDARRAESESAAGGDAVGAVAAAQRANGSWAATTANLNRVGVLMSTFRALAADIGCDLDAAMTMLVVEWLGSKHAASRDEWELVARKARRWISINVAGDALERHGAALRAALGA</sequence>
<feature type="region of interest" description="Disordered" evidence="1">
    <location>
        <begin position="495"/>
        <end position="536"/>
    </location>
</feature>
<dbReference type="InterPro" id="IPR002035">
    <property type="entry name" value="VWF_A"/>
</dbReference>
<dbReference type="EMBL" id="HBFS01023327">
    <property type="protein sequence ID" value="CAD8922352.1"/>
    <property type="molecule type" value="Transcribed_RNA"/>
</dbReference>
<feature type="region of interest" description="Disordered" evidence="1">
    <location>
        <begin position="412"/>
        <end position="438"/>
    </location>
</feature>
<proteinExistence type="predicted"/>
<feature type="compositionally biased region" description="Gly residues" evidence="1">
    <location>
        <begin position="427"/>
        <end position="438"/>
    </location>
</feature>
<evidence type="ECO:0000256" key="1">
    <source>
        <dbReference type="SAM" id="MobiDB-lite"/>
    </source>
</evidence>
<organism evidence="3">
    <name type="scientific">Bicosoecida sp. CB-2014</name>
    <dbReference type="NCBI Taxonomy" id="1486930"/>
    <lineage>
        <taxon>Eukaryota</taxon>
        <taxon>Sar</taxon>
        <taxon>Stramenopiles</taxon>
        <taxon>Bigyra</taxon>
        <taxon>Opalozoa</taxon>
        <taxon>Bicosoecida</taxon>
    </lineage>
</organism>
<feature type="domain" description="VWFA" evidence="2">
    <location>
        <begin position="20"/>
        <end position="194"/>
    </location>
</feature>
<protein>
    <recommendedName>
        <fullName evidence="2">VWFA domain-containing protein</fullName>
    </recommendedName>
</protein>
<dbReference type="SMART" id="SM00327">
    <property type="entry name" value="VWA"/>
    <property type="match status" value="1"/>
</dbReference>
<reference evidence="3" key="1">
    <citation type="submission" date="2021-01" db="EMBL/GenBank/DDBJ databases">
        <authorList>
            <person name="Corre E."/>
            <person name="Pelletier E."/>
            <person name="Niang G."/>
            <person name="Scheremetjew M."/>
            <person name="Finn R."/>
            <person name="Kale V."/>
            <person name="Holt S."/>
            <person name="Cochrane G."/>
            <person name="Meng A."/>
            <person name="Brown T."/>
            <person name="Cohen L."/>
        </authorList>
    </citation>
    <scope>NUCLEOTIDE SEQUENCE</scope>
    <source>
        <strain evidence="3">Ms1</strain>
    </source>
</reference>
<dbReference type="PANTHER" id="PTHR45737">
    <property type="entry name" value="VON WILLEBRAND FACTOR A DOMAIN-CONTAINING PROTEIN 5A"/>
    <property type="match status" value="1"/>
</dbReference>
<dbReference type="Pfam" id="PF13768">
    <property type="entry name" value="VWA_3"/>
    <property type="match status" value="1"/>
</dbReference>
<dbReference type="PROSITE" id="PS50234">
    <property type="entry name" value="VWFA"/>
    <property type="match status" value="1"/>
</dbReference>
<feature type="compositionally biased region" description="Low complexity" evidence="1">
    <location>
        <begin position="461"/>
        <end position="476"/>
    </location>
</feature>
<dbReference type="PANTHER" id="PTHR45737:SF6">
    <property type="entry name" value="VON WILLEBRAND FACTOR A DOMAIN-CONTAINING PROTEIN 5A"/>
    <property type="match status" value="1"/>
</dbReference>